<dbReference type="AlphaFoldDB" id="A0A382BS45"/>
<protein>
    <submittedName>
        <fullName evidence="1">Uncharacterized protein</fullName>
    </submittedName>
</protein>
<accession>A0A382BS45</accession>
<evidence type="ECO:0000313" key="1">
    <source>
        <dbReference type="EMBL" id="SVB15893.1"/>
    </source>
</evidence>
<dbReference type="EMBL" id="UINC01030846">
    <property type="protein sequence ID" value="SVB15893.1"/>
    <property type="molecule type" value="Genomic_DNA"/>
</dbReference>
<feature type="non-terminal residue" evidence="1">
    <location>
        <position position="1"/>
    </location>
</feature>
<reference evidence="1" key="1">
    <citation type="submission" date="2018-05" db="EMBL/GenBank/DDBJ databases">
        <authorList>
            <person name="Lanie J.A."/>
            <person name="Ng W.-L."/>
            <person name="Kazmierczak K.M."/>
            <person name="Andrzejewski T.M."/>
            <person name="Davidsen T.M."/>
            <person name="Wayne K.J."/>
            <person name="Tettelin H."/>
            <person name="Glass J.I."/>
            <person name="Rusch D."/>
            <person name="Podicherti R."/>
            <person name="Tsui H.-C.T."/>
            <person name="Winkler M.E."/>
        </authorList>
    </citation>
    <scope>NUCLEOTIDE SEQUENCE</scope>
</reference>
<organism evidence="1">
    <name type="scientific">marine metagenome</name>
    <dbReference type="NCBI Taxonomy" id="408172"/>
    <lineage>
        <taxon>unclassified sequences</taxon>
        <taxon>metagenomes</taxon>
        <taxon>ecological metagenomes</taxon>
    </lineage>
</organism>
<name>A0A382BS45_9ZZZZ</name>
<proteinExistence type="predicted"/>
<sequence>IKFSEFWYSYCFIVFASSVVKKKQ</sequence>
<gene>
    <name evidence="1" type="ORF">METZ01_LOCUS168747</name>
</gene>